<proteinExistence type="predicted"/>
<dbReference type="AlphaFoldDB" id="A0A448WBD4"/>
<dbReference type="EMBL" id="CAAALY010002073">
    <property type="protein sequence ID" value="VEL07602.1"/>
    <property type="molecule type" value="Genomic_DNA"/>
</dbReference>
<dbReference type="Proteomes" id="UP000784294">
    <property type="component" value="Unassembled WGS sequence"/>
</dbReference>
<gene>
    <name evidence="2" type="ORF">PXEA_LOCUS1042</name>
</gene>
<evidence type="ECO:0000256" key="1">
    <source>
        <dbReference type="SAM" id="MobiDB-lite"/>
    </source>
</evidence>
<evidence type="ECO:0000313" key="2">
    <source>
        <dbReference type="EMBL" id="VEL07602.1"/>
    </source>
</evidence>
<keyword evidence="3" id="KW-1185">Reference proteome</keyword>
<evidence type="ECO:0000313" key="3">
    <source>
        <dbReference type="Proteomes" id="UP000784294"/>
    </source>
</evidence>
<protein>
    <submittedName>
        <fullName evidence="2">Uncharacterized protein</fullName>
    </submittedName>
</protein>
<accession>A0A448WBD4</accession>
<feature type="region of interest" description="Disordered" evidence="1">
    <location>
        <begin position="1"/>
        <end position="26"/>
    </location>
</feature>
<feature type="compositionally biased region" description="Basic and acidic residues" evidence="1">
    <location>
        <begin position="9"/>
        <end position="26"/>
    </location>
</feature>
<organism evidence="2 3">
    <name type="scientific">Protopolystoma xenopodis</name>
    <dbReference type="NCBI Taxonomy" id="117903"/>
    <lineage>
        <taxon>Eukaryota</taxon>
        <taxon>Metazoa</taxon>
        <taxon>Spiralia</taxon>
        <taxon>Lophotrochozoa</taxon>
        <taxon>Platyhelminthes</taxon>
        <taxon>Monogenea</taxon>
        <taxon>Polyopisthocotylea</taxon>
        <taxon>Polystomatidea</taxon>
        <taxon>Polystomatidae</taxon>
        <taxon>Protopolystoma</taxon>
    </lineage>
</organism>
<reference evidence="2" key="1">
    <citation type="submission" date="2018-11" db="EMBL/GenBank/DDBJ databases">
        <authorList>
            <consortium name="Pathogen Informatics"/>
        </authorList>
    </citation>
    <scope>NUCLEOTIDE SEQUENCE</scope>
</reference>
<name>A0A448WBD4_9PLAT</name>
<sequence>MQRVLAQTKEAERKMSEQKRDLERRMKADGEELRRFRTETAHREAQFTHDRRRLERELSGLRQRLTQILPHPSLVITRPISSTNRTAQDPVGDINRADKNMGSRKGRLSSSMLSLNCSNFSGKIPPTLNDPSSGRSTAITLVASNEVRRFNRVSNAERRHKDRSVGPPISSASLITSGRVNCLLSASETGIAALHGATGFSGPRNVSHPLVVATSGSLEAEVRK</sequence>
<comment type="caution">
    <text evidence="2">The sequence shown here is derived from an EMBL/GenBank/DDBJ whole genome shotgun (WGS) entry which is preliminary data.</text>
</comment>
<feature type="region of interest" description="Disordered" evidence="1">
    <location>
        <begin position="83"/>
        <end position="107"/>
    </location>
</feature>